<dbReference type="Proteomes" id="UP000703269">
    <property type="component" value="Unassembled WGS sequence"/>
</dbReference>
<proteinExistence type="predicted"/>
<evidence type="ECO:0000313" key="2">
    <source>
        <dbReference type="Proteomes" id="UP000703269"/>
    </source>
</evidence>
<comment type="caution">
    <text evidence="1">The sequence shown here is derived from an EMBL/GenBank/DDBJ whole genome shotgun (WGS) entry which is preliminary data.</text>
</comment>
<evidence type="ECO:0000313" key="1">
    <source>
        <dbReference type="EMBL" id="GJE93969.1"/>
    </source>
</evidence>
<dbReference type="AlphaFoldDB" id="A0A9P3LGT5"/>
<name>A0A9P3LGT5_9APHY</name>
<organism evidence="1 2">
    <name type="scientific">Phanerochaete sordida</name>
    <dbReference type="NCBI Taxonomy" id="48140"/>
    <lineage>
        <taxon>Eukaryota</taxon>
        <taxon>Fungi</taxon>
        <taxon>Dikarya</taxon>
        <taxon>Basidiomycota</taxon>
        <taxon>Agaricomycotina</taxon>
        <taxon>Agaricomycetes</taxon>
        <taxon>Polyporales</taxon>
        <taxon>Phanerochaetaceae</taxon>
        <taxon>Phanerochaete</taxon>
    </lineage>
</organism>
<accession>A0A9P3LGT5</accession>
<dbReference type="EMBL" id="BPQB01000036">
    <property type="protein sequence ID" value="GJE93969.1"/>
    <property type="molecule type" value="Genomic_DNA"/>
</dbReference>
<gene>
    <name evidence="1" type="ORF">PsYK624_101360</name>
</gene>
<protein>
    <submittedName>
        <fullName evidence="1">Uncharacterized protein</fullName>
    </submittedName>
</protein>
<sequence length="80" mass="8922">MGSTTDLGLRLAHEPPPPPSFPSLLPLLPLVDLNQAVMGRIKHHARHPARALHRQPCRAAARELRRRRRACRVDMPVIAG</sequence>
<reference evidence="1 2" key="1">
    <citation type="submission" date="2021-08" db="EMBL/GenBank/DDBJ databases">
        <title>Draft Genome Sequence of Phanerochaete sordida strain YK-624.</title>
        <authorList>
            <person name="Mori T."/>
            <person name="Dohra H."/>
            <person name="Suzuki T."/>
            <person name="Kawagishi H."/>
            <person name="Hirai H."/>
        </authorList>
    </citation>
    <scope>NUCLEOTIDE SEQUENCE [LARGE SCALE GENOMIC DNA]</scope>
    <source>
        <strain evidence="1 2">YK-624</strain>
    </source>
</reference>
<keyword evidence="2" id="KW-1185">Reference proteome</keyword>